<evidence type="ECO:0000313" key="3">
    <source>
        <dbReference type="EMBL" id="BAU26678.1"/>
    </source>
</evidence>
<dbReference type="PANTHER" id="PTHR12151">
    <property type="entry name" value="ELECTRON TRANSPORT PROTIN SCO1/SENC FAMILY MEMBER"/>
    <property type="match status" value="1"/>
</dbReference>
<protein>
    <submittedName>
        <fullName evidence="3">Uncharacterized protein</fullName>
    </submittedName>
</protein>
<organism evidence="3 4">
    <name type="scientific">Aneurinibacillus soli</name>
    <dbReference type="NCBI Taxonomy" id="1500254"/>
    <lineage>
        <taxon>Bacteria</taxon>
        <taxon>Bacillati</taxon>
        <taxon>Bacillota</taxon>
        <taxon>Bacilli</taxon>
        <taxon>Bacillales</taxon>
        <taxon>Paenibacillaceae</taxon>
        <taxon>Aneurinibacillus group</taxon>
        <taxon>Aneurinibacillus</taxon>
    </lineage>
</organism>
<sequence length="203" mass="23228">MVSSGKREWVTWFVAALLLVVCGLIGWKLWWGSSTLPVVDRAPNFTLTDMYGRTVPLRESDGKVRIVSFHYTRCPDICQATNFKLLRLAEQLRKEKLLAERVLLMTISFDSKYDTEAVLKQYTDRTGMKQDGWLFLRGSQEQTKQVLKGFKVLAEEQDGGLFMHSNQLFLLDGSQNIRAVYRMGSELDTDAMLADIHALLEDK</sequence>
<dbReference type="PROSITE" id="PS51352">
    <property type="entry name" value="THIOREDOXIN_2"/>
    <property type="match status" value="1"/>
</dbReference>
<dbReference type="InterPro" id="IPR013766">
    <property type="entry name" value="Thioredoxin_domain"/>
</dbReference>
<name>A0A0U5B4S4_9BACL</name>
<dbReference type="CDD" id="cd02968">
    <property type="entry name" value="SCO"/>
    <property type="match status" value="1"/>
</dbReference>
<dbReference type="Gene3D" id="3.40.30.10">
    <property type="entry name" value="Glutaredoxin"/>
    <property type="match status" value="1"/>
</dbReference>
<keyword evidence="4" id="KW-1185">Reference proteome</keyword>
<dbReference type="KEGG" id="asoc:CB4_00820"/>
<dbReference type="Proteomes" id="UP000217696">
    <property type="component" value="Chromosome"/>
</dbReference>
<dbReference type="RefSeq" id="WP_096463702.1">
    <property type="nucleotide sequence ID" value="NZ_QJSZ01000018.1"/>
</dbReference>
<evidence type="ECO:0000256" key="2">
    <source>
        <dbReference type="ARBA" id="ARBA00023008"/>
    </source>
</evidence>
<evidence type="ECO:0000313" key="4">
    <source>
        <dbReference type="Proteomes" id="UP000217696"/>
    </source>
</evidence>
<keyword evidence="2" id="KW-0186">Copper</keyword>
<dbReference type="Pfam" id="PF02630">
    <property type="entry name" value="SCO1-SenC"/>
    <property type="match status" value="1"/>
</dbReference>
<accession>A0A0U5B4S4</accession>
<dbReference type="InterPro" id="IPR003782">
    <property type="entry name" value="SCO1/SenC"/>
</dbReference>
<evidence type="ECO:0000256" key="1">
    <source>
        <dbReference type="ARBA" id="ARBA00010996"/>
    </source>
</evidence>
<comment type="similarity">
    <text evidence="1">Belongs to the SCO1/2 family.</text>
</comment>
<dbReference type="AlphaFoldDB" id="A0A0U5B4S4"/>
<dbReference type="PANTHER" id="PTHR12151:SF25">
    <property type="entry name" value="LINALOOL DEHYDRATASE_ISOMERASE DOMAIN-CONTAINING PROTEIN"/>
    <property type="match status" value="1"/>
</dbReference>
<dbReference type="InterPro" id="IPR036249">
    <property type="entry name" value="Thioredoxin-like_sf"/>
</dbReference>
<reference evidence="3 4" key="1">
    <citation type="submission" date="2015-12" db="EMBL/GenBank/DDBJ databases">
        <title>Genome sequence of Aneurinibacillus soli.</title>
        <authorList>
            <person name="Lee J.S."/>
            <person name="Lee K.C."/>
            <person name="Kim K.K."/>
            <person name="Lee B.W."/>
        </authorList>
    </citation>
    <scope>NUCLEOTIDE SEQUENCE [LARGE SCALE GENOMIC DNA]</scope>
    <source>
        <strain evidence="3 4">CB4</strain>
    </source>
</reference>
<dbReference type="EMBL" id="AP017312">
    <property type="protein sequence ID" value="BAU26678.1"/>
    <property type="molecule type" value="Genomic_DNA"/>
</dbReference>
<dbReference type="SUPFAM" id="SSF52833">
    <property type="entry name" value="Thioredoxin-like"/>
    <property type="match status" value="1"/>
</dbReference>
<proteinExistence type="inferred from homology"/>
<dbReference type="OrthoDB" id="9811998at2"/>
<gene>
    <name evidence="3" type="ORF">CB4_00820</name>
</gene>